<feature type="transmembrane region" description="Helical" evidence="1">
    <location>
        <begin position="176"/>
        <end position="196"/>
    </location>
</feature>
<sequence>MAEEKKDSNSKSISLTPTLTSMLNPTTEYLGSELKEFVKDNVEKWKKNKREKNLKTHLESVSKSLVAYESENNVKERTIEQLSFFEEWVEGAQDVDIENEELSQIWQGILQESALGYSHTRELLVALKSLTPAEAKFLIERKSQKYFNTGTLELNNYIIKSLESKNLLTPSYRDSINYFIGYFVVVTATIAITSTLDISPIRITLMMVFGGLSFIGLITYFQRVGFSTWEVTWLGQKLMESCIKY</sequence>
<accession>A0ABS9DBE3</accession>
<keyword evidence="1" id="KW-0472">Membrane</keyword>
<gene>
    <name evidence="2" type="ORF">L0668_14510</name>
</gene>
<reference evidence="2 3" key="1">
    <citation type="submission" date="2022-01" db="EMBL/GenBank/DDBJ databases">
        <title>Paraglaciecola sp. G1-23.</title>
        <authorList>
            <person name="Jin M.S."/>
            <person name="Han D.M."/>
            <person name="Kim H.M."/>
            <person name="Jeon C.O."/>
        </authorList>
    </citation>
    <scope>NUCLEOTIDE SEQUENCE [LARGE SCALE GENOMIC DNA]</scope>
    <source>
        <strain evidence="2 3">G1-23</strain>
    </source>
</reference>
<name>A0ABS9DBE3_9ALTE</name>
<evidence type="ECO:0000256" key="1">
    <source>
        <dbReference type="SAM" id="Phobius"/>
    </source>
</evidence>
<protein>
    <submittedName>
        <fullName evidence="2">Uncharacterized protein</fullName>
    </submittedName>
</protein>
<keyword evidence="3" id="KW-1185">Reference proteome</keyword>
<evidence type="ECO:0000313" key="3">
    <source>
        <dbReference type="Proteomes" id="UP001521137"/>
    </source>
</evidence>
<dbReference type="EMBL" id="JAKGAS010000008">
    <property type="protein sequence ID" value="MCF2949328.1"/>
    <property type="molecule type" value="Genomic_DNA"/>
</dbReference>
<keyword evidence="1" id="KW-1133">Transmembrane helix</keyword>
<dbReference type="Proteomes" id="UP001521137">
    <property type="component" value="Unassembled WGS sequence"/>
</dbReference>
<organism evidence="2 3">
    <name type="scientific">Paraglaciecola algarum</name>
    <dbReference type="NCBI Taxonomy" id="3050085"/>
    <lineage>
        <taxon>Bacteria</taxon>
        <taxon>Pseudomonadati</taxon>
        <taxon>Pseudomonadota</taxon>
        <taxon>Gammaproteobacteria</taxon>
        <taxon>Alteromonadales</taxon>
        <taxon>Alteromonadaceae</taxon>
        <taxon>Paraglaciecola</taxon>
    </lineage>
</organism>
<comment type="caution">
    <text evidence="2">The sequence shown here is derived from an EMBL/GenBank/DDBJ whole genome shotgun (WGS) entry which is preliminary data.</text>
</comment>
<proteinExistence type="predicted"/>
<keyword evidence="1" id="KW-0812">Transmembrane</keyword>
<evidence type="ECO:0000313" key="2">
    <source>
        <dbReference type="EMBL" id="MCF2949328.1"/>
    </source>
</evidence>
<dbReference type="RefSeq" id="WP_235313431.1">
    <property type="nucleotide sequence ID" value="NZ_JAKGAS010000008.1"/>
</dbReference>
<feature type="transmembrane region" description="Helical" evidence="1">
    <location>
        <begin position="203"/>
        <end position="221"/>
    </location>
</feature>